<comment type="caution">
    <text evidence="1">The sequence shown here is derived from an EMBL/GenBank/DDBJ whole genome shotgun (WGS) entry which is preliminary data.</text>
</comment>
<accession>A0A6N8FIT9</accession>
<sequence length="90" mass="9987">MNRIVVFIFVLLLLVLGGCGQSEPIISQEEAKSIVIESRSGEIGEITIISVNHKRGKYIIEWENEDNCESGTEHIDDQNGEVIKGEVTIC</sequence>
<proteinExistence type="predicted"/>
<dbReference type="RefSeq" id="WP_155667821.1">
    <property type="nucleotide sequence ID" value="NZ_WOCA01000003.1"/>
</dbReference>
<dbReference type="EMBL" id="WOCA01000003">
    <property type="protein sequence ID" value="MUK87887.1"/>
    <property type="molecule type" value="Genomic_DNA"/>
</dbReference>
<dbReference type="PROSITE" id="PS51257">
    <property type="entry name" value="PROKAR_LIPOPROTEIN"/>
    <property type="match status" value="1"/>
</dbReference>
<dbReference type="AlphaFoldDB" id="A0A6N8FIT9"/>
<organism evidence="1 2">
    <name type="scientific">Ornithinibacillus caprae</name>
    <dbReference type="NCBI Taxonomy" id="2678566"/>
    <lineage>
        <taxon>Bacteria</taxon>
        <taxon>Bacillati</taxon>
        <taxon>Bacillota</taxon>
        <taxon>Bacilli</taxon>
        <taxon>Bacillales</taxon>
        <taxon>Bacillaceae</taxon>
        <taxon>Ornithinibacillus</taxon>
    </lineage>
</organism>
<keyword evidence="2" id="KW-1185">Reference proteome</keyword>
<gene>
    <name evidence="1" type="ORF">GMD78_05675</name>
</gene>
<evidence type="ECO:0008006" key="3">
    <source>
        <dbReference type="Google" id="ProtNLM"/>
    </source>
</evidence>
<dbReference type="Proteomes" id="UP000469125">
    <property type="component" value="Unassembled WGS sequence"/>
</dbReference>
<evidence type="ECO:0000313" key="2">
    <source>
        <dbReference type="Proteomes" id="UP000469125"/>
    </source>
</evidence>
<evidence type="ECO:0000313" key="1">
    <source>
        <dbReference type="EMBL" id="MUK87887.1"/>
    </source>
</evidence>
<reference evidence="1 2" key="1">
    <citation type="submission" date="2019-11" db="EMBL/GenBank/DDBJ databases">
        <authorList>
            <person name="Li X."/>
        </authorList>
    </citation>
    <scope>NUCLEOTIDE SEQUENCE [LARGE SCALE GENOMIC DNA]</scope>
    <source>
        <strain evidence="1 2">L9</strain>
    </source>
</reference>
<protein>
    <recommendedName>
        <fullName evidence="3">Lipoprotein</fullName>
    </recommendedName>
</protein>
<name>A0A6N8FIT9_9BACI</name>